<dbReference type="Gene3D" id="2.40.260.10">
    <property type="entry name" value="Sortase"/>
    <property type="match status" value="1"/>
</dbReference>
<keyword evidence="2" id="KW-0472">Membrane</keyword>
<evidence type="ECO:0008006" key="5">
    <source>
        <dbReference type="Google" id="ProtNLM"/>
    </source>
</evidence>
<name>A0A2M7ARE7_9BACT</name>
<dbReference type="InterPro" id="IPR005754">
    <property type="entry name" value="Sortase"/>
</dbReference>
<dbReference type="Proteomes" id="UP000231407">
    <property type="component" value="Unassembled WGS sequence"/>
</dbReference>
<keyword evidence="2" id="KW-1133">Transmembrane helix</keyword>
<evidence type="ECO:0000256" key="1">
    <source>
        <dbReference type="ARBA" id="ARBA00022801"/>
    </source>
</evidence>
<keyword evidence="1" id="KW-0378">Hydrolase</keyword>
<dbReference type="NCBIfam" id="TIGR01076">
    <property type="entry name" value="sortase_fam"/>
    <property type="match status" value="1"/>
</dbReference>
<protein>
    <recommendedName>
        <fullName evidence="5">Sortase</fullName>
    </recommendedName>
</protein>
<dbReference type="AlphaFoldDB" id="A0A2M7ARE7"/>
<evidence type="ECO:0000313" key="3">
    <source>
        <dbReference type="EMBL" id="PIU73195.1"/>
    </source>
</evidence>
<keyword evidence="2" id="KW-0812">Transmembrane</keyword>
<evidence type="ECO:0000313" key="4">
    <source>
        <dbReference type="Proteomes" id="UP000231407"/>
    </source>
</evidence>
<gene>
    <name evidence="3" type="ORF">COS78_03615</name>
</gene>
<dbReference type="GO" id="GO:0016787">
    <property type="term" value="F:hydrolase activity"/>
    <property type="evidence" value="ECO:0007669"/>
    <property type="project" value="UniProtKB-KW"/>
</dbReference>
<dbReference type="SUPFAM" id="SSF63817">
    <property type="entry name" value="Sortase"/>
    <property type="match status" value="1"/>
</dbReference>
<organism evidence="3 4">
    <name type="scientific">Candidatus Shapirobacteria bacterium CG06_land_8_20_14_3_00_40_12</name>
    <dbReference type="NCBI Taxonomy" id="1974881"/>
    <lineage>
        <taxon>Bacteria</taxon>
        <taxon>Candidatus Shapironibacteriota</taxon>
    </lineage>
</organism>
<sequence length="241" mass="27313">MGYIYLKKSPSLNRHSRKPRRILSAVFLSLGIFLFLSAVVPIVQFQFEYSLKFNQILSPLSSRFSNPGSVLGDTNTDFTQLSNWFEKGSATTTNNPNFLSLDNRISSYSLSVPKLKIEKALVLTGSSDLKSSLIHYPQTALPGQLGSSVIFGHSVLPQFFNPKSYLTIFSTLYKLKQGDEIFVDFDNIKYRYLVEEMYEVAPTDLSVLEQHFDGRYLTLITCSPPGTYLRRLIIKARIVEI</sequence>
<accession>A0A2M7ARE7</accession>
<comment type="caution">
    <text evidence="3">The sequence shown here is derived from an EMBL/GenBank/DDBJ whole genome shotgun (WGS) entry which is preliminary data.</text>
</comment>
<dbReference type="EMBL" id="PEWA01000050">
    <property type="protein sequence ID" value="PIU73195.1"/>
    <property type="molecule type" value="Genomic_DNA"/>
</dbReference>
<feature type="transmembrane region" description="Helical" evidence="2">
    <location>
        <begin position="21"/>
        <end position="43"/>
    </location>
</feature>
<reference evidence="4" key="1">
    <citation type="submission" date="2017-09" db="EMBL/GenBank/DDBJ databases">
        <title>Depth-based differentiation of microbial function through sediment-hosted aquifers and enrichment of novel symbionts in the deep terrestrial subsurface.</title>
        <authorList>
            <person name="Probst A.J."/>
            <person name="Ladd B."/>
            <person name="Jarett J.K."/>
            <person name="Geller-Mcgrath D.E."/>
            <person name="Sieber C.M.K."/>
            <person name="Emerson J.B."/>
            <person name="Anantharaman K."/>
            <person name="Thomas B.C."/>
            <person name="Malmstrom R."/>
            <person name="Stieglmeier M."/>
            <person name="Klingl A."/>
            <person name="Woyke T."/>
            <person name="Ryan C.M."/>
            <person name="Banfield J.F."/>
        </authorList>
    </citation>
    <scope>NUCLEOTIDE SEQUENCE [LARGE SCALE GENOMIC DNA]</scope>
</reference>
<dbReference type="Pfam" id="PF04203">
    <property type="entry name" value="Sortase"/>
    <property type="match status" value="1"/>
</dbReference>
<dbReference type="InterPro" id="IPR023365">
    <property type="entry name" value="Sortase_dom-sf"/>
</dbReference>
<evidence type="ECO:0000256" key="2">
    <source>
        <dbReference type="SAM" id="Phobius"/>
    </source>
</evidence>
<proteinExistence type="predicted"/>